<dbReference type="InterPro" id="IPR003673">
    <property type="entry name" value="CoA-Trfase_fam_III"/>
</dbReference>
<accession>A0A267C252</accession>
<name>A0A267C252_PSEFR</name>
<dbReference type="InterPro" id="IPR044855">
    <property type="entry name" value="CoA-Trfase_III_dom3_sf"/>
</dbReference>
<sequence>MGALSHLRVLDLSRVLAGPWAGQILADLGAEVIKVERPGNGDDTRAWGPPFLKDAYGESTGEAAYYLSANRNKQSVTIDFTKPQGQQLVRELAAKSDILIENFKVGGLEAYGLDYASLKVLNPDLIYCSITGFGQTGPYAKRAGYDFMVQGLGGLMSLTGRPEGEEGAGPVKVGVALTDILTGLYSTVAILAALAHRQHDGGGQHIDMALLDVQVACLANQAMNYLTTGVAPQRLGNAHPNIVPYQDFPTADGDFILTVGNDSQFRKFAEVAGRPEWVDDPRFATNKLRVANRSELVPLIRQATVFKTTAQWVAQLEAVGVPCGPINDLAQVFADPQVQARGLAMQLPHALAGLVPQVASPIRLSKTPVEYRNAPPLLGEHTRQVLEQVLGLKAATVEALRRSGVV</sequence>
<organism evidence="2 3">
    <name type="scientific">Pseudomonas fragi</name>
    <dbReference type="NCBI Taxonomy" id="296"/>
    <lineage>
        <taxon>Bacteria</taxon>
        <taxon>Pseudomonadati</taxon>
        <taxon>Pseudomonadota</taxon>
        <taxon>Gammaproteobacteria</taxon>
        <taxon>Pseudomonadales</taxon>
        <taxon>Pseudomonadaceae</taxon>
        <taxon>Pseudomonas</taxon>
    </lineage>
</organism>
<dbReference type="RefSeq" id="WP_094999505.1">
    <property type="nucleotide sequence ID" value="NZ_CAACYJ010000035.1"/>
</dbReference>
<dbReference type="Gene3D" id="3.40.50.10540">
    <property type="entry name" value="Crotonobetainyl-coa:carnitine coa-transferase, domain 1"/>
    <property type="match status" value="1"/>
</dbReference>
<reference evidence="2 3" key="1">
    <citation type="submission" date="2019-02" db="EMBL/GenBank/DDBJ databases">
        <authorList>
            <consortium name="Pathogen Informatics"/>
        </authorList>
    </citation>
    <scope>NUCLEOTIDE SEQUENCE [LARGE SCALE GENOMIC DNA]</scope>
    <source>
        <strain evidence="2 3">3012STDY7103891</strain>
    </source>
</reference>
<evidence type="ECO:0000313" key="2">
    <source>
        <dbReference type="EMBL" id="VFB20673.1"/>
    </source>
</evidence>
<dbReference type="GeneID" id="89542263"/>
<dbReference type="GO" id="GO:0033608">
    <property type="term" value="F:formyl-CoA transferase activity"/>
    <property type="evidence" value="ECO:0007669"/>
    <property type="project" value="UniProtKB-EC"/>
</dbReference>
<protein>
    <submittedName>
        <fullName evidence="2">CoA-transferase</fullName>
        <ecNumber evidence="2">2.8.3.16</ecNumber>
    </submittedName>
</protein>
<dbReference type="Pfam" id="PF02515">
    <property type="entry name" value="CoA_transf_3"/>
    <property type="match status" value="1"/>
</dbReference>
<keyword evidence="1 2" id="KW-0808">Transferase</keyword>
<dbReference type="InterPro" id="IPR050483">
    <property type="entry name" value="CoA-transferase_III_domain"/>
</dbReference>
<dbReference type="SUPFAM" id="SSF89796">
    <property type="entry name" value="CoA-transferase family III (CaiB/BaiF)"/>
    <property type="match status" value="1"/>
</dbReference>
<evidence type="ECO:0000256" key="1">
    <source>
        <dbReference type="ARBA" id="ARBA00022679"/>
    </source>
</evidence>
<dbReference type="Gene3D" id="3.30.1540.10">
    <property type="entry name" value="formyl-coa transferase, domain 3"/>
    <property type="match status" value="1"/>
</dbReference>
<dbReference type="AlphaFoldDB" id="A0A267C252"/>
<proteinExistence type="predicted"/>
<evidence type="ECO:0000313" key="3">
    <source>
        <dbReference type="Proteomes" id="UP000330809"/>
    </source>
</evidence>
<gene>
    <name evidence="2" type="primary">frc_6</name>
    <name evidence="2" type="ORF">NCTC10754_03292</name>
</gene>
<dbReference type="InterPro" id="IPR023606">
    <property type="entry name" value="CoA-Trfase_III_dom_1_sf"/>
</dbReference>
<dbReference type="PANTHER" id="PTHR48207:SF3">
    <property type="entry name" value="SUCCINATE--HYDROXYMETHYLGLUTARATE COA-TRANSFERASE"/>
    <property type="match status" value="1"/>
</dbReference>
<dbReference type="PANTHER" id="PTHR48207">
    <property type="entry name" value="SUCCINATE--HYDROXYMETHYLGLUTARATE COA-TRANSFERASE"/>
    <property type="match status" value="1"/>
</dbReference>
<dbReference type="Proteomes" id="UP000330809">
    <property type="component" value="Unassembled WGS sequence"/>
</dbReference>
<dbReference type="EMBL" id="CAACYJ010000035">
    <property type="protein sequence ID" value="VFB20673.1"/>
    <property type="molecule type" value="Genomic_DNA"/>
</dbReference>
<dbReference type="EC" id="2.8.3.16" evidence="2"/>